<dbReference type="Proteomes" id="UP000476411">
    <property type="component" value="Chromosome"/>
</dbReference>
<name>A0A6B9ZHR1_9BACT</name>
<proteinExistence type="predicted"/>
<dbReference type="Pfam" id="PF08922">
    <property type="entry name" value="DUF1905"/>
    <property type="match status" value="1"/>
</dbReference>
<protein>
    <submittedName>
        <fullName evidence="1">DUF1905 domain-containing protein</fullName>
    </submittedName>
</protein>
<sequence length="161" mass="18109">MAKSKKITFDAIIEQHGGMNAGYVVFPYDVQALFGVKGQVKVKALIDGKVTYRGSLTKMNKPEHWLGITQAVRKELGKELGDSIHVELEQDLVPREVIVTDEVIALFAKHPKAAAFYNTLSYTDRKEYMVWITSAKKEETRLNRLALMIGKLEAGKKVTEK</sequence>
<evidence type="ECO:0000313" key="1">
    <source>
        <dbReference type="EMBL" id="QHS61299.1"/>
    </source>
</evidence>
<dbReference type="SUPFAM" id="SSF141694">
    <property type="entry name" value="AF2212/PG0164-like"/>
    <property type="match status" value="1"/>
</dbReference>
<dbReference type="RefSeq" id="WP_162332971.1">
    <property type="nucleotide sequence ID" value="NZ_CP048113.1"/>
</dbReference>
<dbReference type="InterPro" id="IPR015018">
    <property type="entry name" value="DUF1905"/>
</dbReference>
<dbReference type="InterPro" id="IPR037079">
    <property type="entry name" value="AF2212/PG0164-like_sf"/>
</dbReference>
<dbReference type="AlphaFoldDB" id="A0A6B9ZHR1"/>
<gene>
    <name evidence="1" type="ORF">GWR21_17345</name>
</gene>
<dbReference type="Gene3D" id="2.40.30.100">
    <property type="entry name" value="AF2212/PG0164-like"/>
    <property type="match status" value="1"/>
</dbReference>
<accession>A0A6B9ZHR1</accession>
<dbReference type="Pfam" id="PF13376">
    <property type="entry name" value="OmdA"/>
    <property type="match status" value="1"/>
</dbReference>
<dbReference type="KEGG" id="chih:GWR21_17345"/>
<dbReference type="EMBL" id="CP048113">
    <property type="protein sequence ID" value="QHS61299.1"/>
    <property type="molecule type" value="Genomic_DNA"/>
</dbReference>
<reference evidence="1 2" key="1">
    <citation type="submission" date="2020-01" db="EMBL/GenBank/DDBJ databases">
        <title>Complete genome sequence of Chitinophaga sp. H33E-04 isolated from quinoa roots.</title>
        <authorList>
            <person name="Weon H.-Y."/>
            <person name="Lee S.A."/>
        </authorList>
    </citation>
    <scope>NUCLEOTIDE SEQUENCE [LARGE SCALE GENOMIC DNA]</scope>
    <source>
        <strain evidence="1 2">H33E-04</strain>
    </source>
</reference>
<keyword evidence="2" id="KW-1185">Reference proteome</keyword>
<organism evidence="1 2">
    <name type="scientific">Chitinophaga agri</name>
    <dbReference type="NCBI Taxonomy" id="2703787"/>
    <lineage>
        <taxon>Bacteria</taxon>
        <taxon>Pseudomonadati</taxon>
        <taxon>Bacteroidota</taxon>
        <taxon>Chitinophagia</taxon>
        <taxon>Chitinophagales</taxon>
        <taxon>Chitinophagaceae</taxon>
        <taxon>Chitinophaga</taxon>
    </lineage>
</organism>
<evidence type="ECO:0000313" key="2">
    <source>
        <dbReference type="Proteomes" id="UP000476411"/>
    </source>
</evidence>